<sequence length="426" mass="49786">MEDILDIKPLEAIVYNQEKVDIKEVIAPPYDVITSDYQDELYKKSPYNIVRLILTKGENRYEDAKDFFEKWLDEKVLIHTQKPCIFYLIQKYTTENGKKIERKGFIARNKIEKFETKKVLPHEFTMGGPKEDRLKLTKACEANFSQIFLVYNDPKKEIETKILPKYQSQKPFIDVTDDNGVQNIVYLIDDENDIKVFEKTLEDKSVLIADGHHRYETAMAYSEISKNPEAQYVMSYFTNADDENLIIFPTHRIITKFIEPYILLEAVKKYFDMEEFTFNSANKQKVKEQFLEAIEKSNAKVISMGLYMKNVNKFYLLKLKDGMTDMVDAPDVLKKLDLTVLHDLIITKELGYSKEEQMSQKGIKYIKQEFEAFDMIDSGKAEASFIMAYPKMKDIIEISSQGQRMPQKSTYFYPKLLSGIVINPLK</sequence>
<organism evidence="1 2">
    <name type="scientific">Candidatus Galligastranaerophilus intestinavium</name>
    <dbReference type="NCBI Taxonomy" id="2840836"/>
    <lineage>
        <taxon>Bacteria</taxon>
        <taxon>Candidatus Galligastranaerophilus</taxon>
    </lineage>
</organism>
<accession>A0A9D1FHG5</accession>
<reference evidence="1" key="1">
    <citation type="submission" date="2020-10" db="EMBL/GenBank/DDBJ databases">
        <authorList>
            <person name="Gilroy R."/>
        </authorList>
    </citation>
    <scope>NUCLEOTIDE SEQUENCE</scope>
    <source>
        <strain evidence="1">CHK152-2871</strain>
    </source>
</reference>
<gene>
    <name evidence="1" type="ORF">IAA86_02035</name>
</gene>
<comment type="caution">
    <text evidence="1">The sequence shown here is derived from an EMBL/GenBank/DDBJ whole genome shotgun (WGS) entry which is preliminary data.</text>
</comment>
<dbReference type="PIRSF" id="PIRSF033563">
    <property type="entry name" value="UCP033563"/>
    <property type="match status" value="1"/>
</dbReference>
<dbReference type="Pfam" id="PF06245">
    <property type="entry name" value="DUF1015"/>
    <property type="match status" value="1"/>
</dbReference>
<reference evidence="1" key="2">
    <citation type="journal article" date="2021" name="PeerJ">
        <title>Extensive microbial diversity within the chicken gut microbiome revealed by metagenomics and culture.</title>
        <authorList>
            <person name="Gilroy R."/>
            <person name="Ravi A."/>
            <person name="Getino M."/>
            <person name="Pursley I."/>
            <person name="Horton D.L."/>
            <person name="Alikhan N.F."/>
            <person name="Baker D."/>
            <person name="Gharbi K."/>
            <person name="Hall N."/>
            <person name="Watson M."/>
            <person name="Adriaenssens E.M."/>
            <person name="Foster-Nyarko E."/>
            <person name="Jarju S."/>
            <person name="Secka A."/>
            <person name="Antonio M."/>
            <person name="Oren A."/>
            <person name="Chaudhuri R.R."/>
            <person name="La Ragione R."/>
            <person name="Hildebrand F."/>
            <person name="Pallen M.J."/>
        </authorList>
    </citation>
    <scope>NUCLEOTIDE SEQUENCE</scope>
    <source>
        <strain evidence="1">CHK152-2871</strain>
    </source>
</reference>
<evidence type="ECO:0000313" key="2">
    <source>
        <dbReference type="Proteomes" id="UP000886865"/>
    </source>
</evidence>
<dbReference type="PANTHER" id="PTHR36454">
    <property type="entry name" value="LMO2823 PROTEIN"/>
    <property type="match status" value="1"/>
</dbReference>
<dbReference type="InterPro" id="IPR008323">
    <property type="entry name" value="UCP033563"/>
</dbReference>
<dbReference type="AlphaFoldDB" id="A0A9D1FHG5"/>
<name>A0A9D1FHG5_9BACT</name>
<dbReference type="EMBL" id="DVJQ01000018">
    <property type="protein sequence ID" value="HIS73783.1"/>
    <property type="molecule type" value="Genomic_DNA"/>
</dbReference>
<dbReference type="Proteomes" id="UP000886865">
    <property type="component" value="Unassembled WGS sequence"/>
</dbReference>
<evidence type="ECO:0000313" key="1">
    <source>
        <dbReference type="EMBL" id="HIS73783.1"/>
    </source>
</evidence>
<proteinExistence type="predicted"/>
<protein>
    <submittedName>
        <fullName evidence="1">DUF1015 domain-containing protein</fullName>
    </submittedName>
</protein>
<dbReference type="PANTHER" id="PTHR36454:SF1">
    <property type="entry name" value="DUF1015 DOMAIN-CONTAINING PROTEIN"/>
    <property type="match status" value="1"/>
</dbReference>